<evidence type="ECO:0000313" key="5">
    <source>
        <dbReference type="EMBL" id="VVE54303.1"/>
    </source>
</evidence>
<dbReference type="AlphaFoldDB" id="A0A5E4Z2D8"/>
<dbReference type="InterPro" id="IPR002347">
    <property type="entry name" value="SDR_fam"/>
</dbReference>
<dbReference type="RefSeq" id="WP_150699577.1">
    <property type="nucleotide sequence ID" value="NZ_CABPRZ010000029.1"/>
</dbReference>
<dbReference type="OrthoDB" id="9804774at2"/>
<dbReference type="PANTHER" id="PTHR45024">
    <property type="entry name" value="DEHYDROGENASES, SHORT CHAIN"/>
    <property type="match status" value="1"/>
</dbReference>
<dbReference type="PROSITE" id="PS00061">
    <property type="entry name" value="ADH_SHORT"/>
    <property type="match status" value="1"/>
</dbReference>
<name>A0A5E4Z2D8_9BURK</name>
<dbReference type="InterPro" id="IPR020904">
    <property type="entry name" value="Sc_DH/Rdtase_CS"/>
</dbReference>
<evidence type="ECO:0000256" key="2">
    <source>
        <dbReference type="ARBA" id="ARBA00023002"/>
    </source>
</evidence>
<reference evidence="5 6" key="1">
    <citation type="submission" date="2019-08" db="EMBL/GenBank/DDBJ databases">
        <authorList>
            <person name="Peeters C."/>
        </authorList>
    </citation>
    <scope>NUCLEOTIDE SEQUENCE [LARGE SCALE GENOMIC DNA]</scope>
    <source>
        <strain evidence="5 6">LMG 30175</strain>
    </source>
</reference>
<keyword evidence="6" id="KW-1185">Reference proteome</keyword>
<dbReference type="SMART" id="SM00822">
    <property type="entry name" value="PKS_KR"/>
    <property type="match status" value="1"/>
</dbReference>
<evidence type="ECO:0000259" key="4">
    <source>
        <dbReference type="SMART" id="SM00822"/>
    </source>
</evidence>
<dbReference type="SUPFAM" id="SSF51735">
    <property type="entry name" value="NAD(P)-binding Rossmann-fold domains"/>
    <property type="match status" value="1"/>
</dbReference>
<dbReference type="InterPro" id="IPR051687">
    <property type="entry name" value="Peroxisomal_Beta-Oxidation"/>
</dbReference>
<dbReference type="EMBL" id="CABPRZ010000029">
    <property type="protein sequence ID" value="VVE54303.1"/>
    <property type="molecule type" value="Genomic_DNA"/>
</dbReference>
<gene>
    <name evidence="5" type="ORF">PTE30175_04817</name>
</gene>
<sequence>MTINLTNRVAIVTGAGAGLGREHALLLARLGAKVVVNDLGSDVNGRGGSATAAQKVVDEIVAAGGEAIANGASVTDVEQVQDMISQTLSRWGRVDILVNNAGILRDKSFSKMTLDDFRAVIEVHLMGSVNCTKAVWDVMREQKYGRIVMTTSSSGLYGNFGQSNYGAAKMALVGLMQTLALEGERNNIRVNCLAPTAGTRMLDGLMPEDVLNALAPGAVSPAVAVLASDDAPTRMVLCAGAGSFEAAHITLTPGIHVGTGEQVPHLLAQRLDEVASRNGESVPASGAAQGDLELHKAGFTGANATEPSHA</sequence>
<accession>A0A5E4Z2D8</accession>
<dbReference type="Proteomes" id="UP000414233">
    <property type="component" value="Unassembled WGS sequence"/>
</dbReference>
<dbReference type="PRINTS" id="PR00081">
    <property type="entry name" value="GDHRDH"/>
</dbReference>
<evidence type="ECO:0000256" key="1">
    <source>
        <dbReference type="ARBA" id="ARBA00006484"/>
    </source>
</evidence>
<feature type="domain" description="Ketoreductase" evidence="4">
    <location>
        <begin position="8"/>
        <end position="199"/>
    </location>
</feature>
<dbReference type="PRINTS" id="PR00080">
    <property type="entry name" value="SDRFAMILY"/>
</dbReference>
<evidence type="ECO:0000256" key="3">
    <source>
        <dbReference type="RuleBase" id="RU000363"/>
    </source>
</evidence>
<proteinExistence type="inferred from homology"/>
<dbReference type="PANTHER" id="PTHR45024:SF2">
    <property type="entry name" value="SCP2 DOMAIN-CONTAINING PROTEIN"/>
    <property type="match status" value="1"/>
</dbReference>
<evidence type="ECO:0000313" key="6">
    <source>
        <dbReference type="Proteomes" id="UP000414233"/>
    </source>
</evidence>
<keyword evidence="2" id="KW-0560">Oxidoreductase</keyword>
<dbReference type="GO" id="GO:0016491">
    <property type="term" value="F:oxidoreductase activity"/>
    <property type="evidence" value="ECO:0007669"/>
    <property type="project" value="UniProtKB-KW"/>
</dbReference>
<dbReference type="InterPro" id="IPR057326">
    <property type="entry name" value="KR_dom"/>
</dbReference>
<organism evidence="5 6">
    <name type="scientific">Pandoraea terrae</name>
    <dbReference type="NCBI Taxonomy" id="1537710"/>
    <lineage>
        <taxon>Bacteria</taxon>
        <taxon>Pseudomonadati</taxon>
        <taxon>Pseudomonadota</taxon>
        <taxon>Betaproteobacteria</taxon>
        <taxon>Burkholderiales</taxon>
        <taxon>Burkholderiaceae</taxon>
        <taxon>Pandoraea</taxon>
    </lineage>
</organism>
<dbReference type="Pfam" id="PF00106">
    <property type="entry name" value="adh_short"/>
    <property type="match status" value="1"/>
</dbReference>
<dbReference type="Gene3D" id="3.40.50.720">
    <property type="entry name" value="NAD(P)-binding Rossmann-like Domain"/>
    <property type="match status" value="1"/>
</dbReference>
<protein>
    <submittedName>
        <fullName evidence="5">Short-chain dehydrogenase</fullName>
    </submittedName>
</protein>
<dbReference type="InterPro" id="IPR036291">
    <property type="entry name" value="NAD(P)-bd_dom_sf"/>
</dbReference>
<comment type="similarity">
    <text evidence="1 3">Belongs to the short-chain dehydrogenases/reductases (SDR) family.</text>
</comment>